<gene>
    <name evidence="2" type="ORF">SDC9_174108</name>
</gene>
<proteinExistence type="predicted"/>
<feature type="domain" description="Schlafen group 3-like DNA/RNA helicase" evidence="1">
    <location>
        <begin position="5"/>
        <end position="95"/>
    </location>
</feature>
<protein>
    <recommendedName>
        <fullName evidence="1">Schlafen group 3-like DNA/RNA helicase domain-containing protein</fullName>
    </recommendedName>
</protein>
<comment type="caution">
    <text evidence="2">The sequence shown here is derived from an EMBL/GenBank/DDBJ whole genome shotgun (WGS) entry which is preliminary data.</text>
</comment>
<evidence type="ECO:0000313" key="2">
    <source>
        <dbReference type="EMBL" id="MPN26683.1"/>
    </source>
</evidence>
<dbReference type="AlphaFoldDB" id="A0A645GST9"/>
<reference evidence="2" key="1">
    <citation type="submission" date="2019-08" db="EMBL/GenBank/DDBJ databases">
        <authorList>
            <person name="Kucharzyk K."/>
            <person name="Murdoch R.W."/>
            <person name="Higgins S."/>
            <person name="Loffler F."/>
        </authorList>
    </citation>
    <scope>NUCLEOTIDE SEQUENCE</scope>
</reference>
<accession>A0A645GST9</accession>
<sequence length="124" mass="14574">MNPIHWFLNGKDDVRSSYFLEDVATEFHVQGLELDWACIAWDGDLRYANDGWKTYEFRGSKWLNIKEEERKQYLINAYRVLLTRARQGMIIVVPDGNSEDSTRKPEYYDATFNYLKSLGIPVIS</sequence>
<organism evidence="2">
    <name type="scientific">bioreactor metagenome</name>
    <dbReference type="NCBI Taxonomy" id="1076179"/>
    <lineage>
        <taxon>unclassified sequences</taxon>
        <taxon>metagenomes</taxon>
        <taxon>ecological metagenomes</taxon>
    </lineage>
</organism>
<dbReference type="Pfam" id="PF09848">
    <property type="entry name" value="SLFN-g3_helicase"/>
    <property type="match status" value="1"/>
</dbReference>
<evidence type="ECO:0000259" key="1">
    <source>
        <dbReference type="Pfam" id="PF09848"/>
    </source>
</evidence>
<dbReference type="EMBL" id="VSSQ01076276">
    <property type="protein sequence ID" value="MPN26683.1"/>
    <property type="molecule type" value="Genomic_DNA"/>
</dbReference>
<name>A0A645GST9_9ZZZZ</name>
<dbReference type="InterPro" id="IPR018647">
    <property type="entry name" value="SLFN_3-like_DNA/RNA_helicase"/>
</dbReference>